<keyword evidence="3" id="KW-0328">Glycosyltransferase</keyword>
<dbReference type="Pfam" id="PF13524">
    <property type="entry name" value="Glyco_trans_1_2"/>
    <property type="match status" value="1"/>
</dbReference>
<dbReference type="GO" id="GO:0016757">
    <property type="term" value="F:glycosyltransferase activity"/>
    <property type="evidence" value="ECO:0007669"/>
    <property type="project" value="UniProtKB-KW"/>
</dbReference>
<reference evidence="3" key="2">
    <citation type="submission" date="2021-04" db="EMBL/GenBank/DDBJ databases">
        <authorList>
            <person name="Gilroy R."/>
        </authorList>
    </citation>
    <scope>NUCLEOTIDE SEQUENCE</scope>
    <source>
        <strain evidence="3">5032</strain>
    </source>
</reference>
<organism evidence="3 4">
    <name type="scientific">Candidatus Desulfovibrio intestinavium</name>
    <dbReference type="NCBI Taxonomy" id="2838534"/>
    <lineage>
        <taxon>Bacteria</taxon>
        <taxon>Pseudomonadati</taxon>
        <taxon>Thermodesulfobacteriota</taxon>
        <taxon>Desulfovibrionia</taxon>
        <taxon>Desulfovibrionales</taxon>
        <taxon>Desulfovibrionaceae</taxon>
        <taxon>Desulfovibrio</taxon>
    </lineage>
</organism>
<reference evidence="3" key="1">
    <citation type="journal article" date="2021" name="PeerJ">
        <title>Extensive microbial diversity within the chicken gut microbiome revealed by metagenomics and culture.</title>
        <authorList>
            <person name="Gilroy R."/>
            <person name="Ravi A."/>
            <person name="Getino M."/>
            <person name="Pursley I."/>
            <person name="Horton D.L."/>
            <person name="Alikhan N.F."/>
            <person name="Baker D."/>
            <person name="Gharbi K."/>
            <person name="Hall N."/>
            <person name="Watson M."/>
            <person name="Adriaenssens E.M."/>
            <person name="Foster-Nyarko E."/>
            <person name="Jarju S."/>
            <person name="Secka A."/>
            <person name="Antonio M."/>
            <person name="Oren A."/>
            <person name="Chaudhuri R.R."/>
            <person name="La Ragione R."/>
            <person name="Hildebrand F."/>
            <person name="Pallen M.J."/>
        </authorList>
    </citation>
    <scope>NUCLEOTIDE SEQUENCE</scope>
    <source>
        <strain evidence="3">5032</strain>
    </source>
</reference>
<evidence type="ECO:0000259" key="2">
    <source>
        <dbReference type="Pfam" id="PF13524"/>
    </source>
</evidence>
<protein>
    <submittedName>
        <fullName evidence="3">Glycosyltransferase</fullName>
        <ecNumber evidence="3">2.4.-.-</ecNumber>
    </submittedName>
</protein>
<evidence type="ECO:0000256" key="1">
    <source>
        <dbReference type="SAM" id="MobiDB-lite"/>
    </source>
</evidence>
<gene>
    <name evidence="3" type="ORF">H9784_10195</name>
</gene>
<dbReference type="AlphaFoldDB" id="A0A9D2HPP4"/>
<dbReference type="Proteomes" id="UP000823821">
    <property type="component" value="Unassembled WGS sequence"/>
</dbReference>
<accession>A0A9D2HPP4</accession>
<evidence type="ECO:0000313" key="3">
    <source>
        <dbReference type="EMBL" id="HJA79915.1"/>
    </source>
</evidence>
<evidence type="ECO:0000313" key="4">
    <source>
        <dbReference type="Proteomes" id="UP000823821"/>
    </source>
</evidence>
<feature type="domain" description="Spore protein YkvP/CgeB glycosyl transferase-like" evidence="2">
    <location>
        <begin position="383"/>
        <end position="525"/>
    </location>
</feature>
<feature type="region of interest" description="Disordered" evidence="1">
    <location>
        <begin position="1"/>
        <end position="20"/>
    </location>
</feature>
<dbReference type="InterPro" id="IPR055259">
    <property type="entry name" value="YkvP/CgeB_Glyco_trans-like"/>
</dbReference>
<name>A0A9D2HPP4_9BACT</name>
<keyword evidence="3" id="KW-0808">Transferase</keyword>
<sequence>MPHAAPPDAPAAVSGRPPRPCLPDWNGKPVSLPAEAHAWRELTPGPAPDAPLLLLGLGPEAACAPLAGNGSRPAFWLDAPAMLDWRETRALPLPQGARRISADAAPALAGRCRLLFYQPGMRLFPHFWGPLLGRLDAARLRPDPDDSPAHDATGRPVLVLPGNERTLLHQELRAAAAALRLPVVSWPARPPEQPKALEALLRRLADLPGAAAPLFLSVNLRGLDAQGRVAHACRALGIRLAIWFVDMPWHVLSGLRLPWWRELPLFVTDESFLAPLRAAGARQAGFLPLAVARHMWREPAAQPSLPPLFVGRASFPDHARFFAAARQDAACLTRARGLLTEHAAAGGLPDVHWWQAALDVPGWPGMAIRQAGLGADECSRLRRAQWLAAAVRAGFVICGDAAWADLLPGANVLPPVDYYGQLPDCYARAEAVLNVTSLLLPHSLSQRHFDVWAAGGVLLSDATPGLRIFPPELVRPMRLSSPGEISARLKALRADAAGRTALCTAWRRELRARHTYAHRLLRLLQDLS</sequence>
<dbReference type="EC" id="2.4.-.-" evidence="3"/>
<dbReference type="EMBL" id="DWZD01000053">
    <property type="protein sequence ID" value="HJA79915.1"/>
    <property type="molecule type" value="Genomic_DNA"/>
</dbReference>
<proteinExistence type="predicted"/>
<comment type="caution">
    <text evidence="3">The sequence shown here is derived from an EMBL/GenBank/DDBJ whole genome shotgun (WGS) entry which is preliminary data.</text>
</comment>